<evidence type="ECO:0000256" key="1">
    <source>
        <dbReference type="ARBA" id="ARBA00022630"/>
    </source>
</evidence>
<dbReference type="InterPro" id="IPR016215">
    <property type="entry name" value="NTA_MOA"/>
</dbReference>
<dbReference type="PIRSF" id="PIRSF000337">
    <property type="entry name" value="NTA_MOA"/>
    <property type="match status" value="1"/>
</dbReference>
<feature type="domain" description="Luciferase-like" evidence="6">
    <location>
        <begin position="20"/>
        <end position="385"/>
    </location>
</feature>
<evidence type="ECO:0000256" key="2">
    <source>
        <dbReference type="ARBA" id="ARBA00022643"/>
    </source>
</evidence>
<keyword evidence="4" id="KW-0503">Monooxygenase</keyword>
<dbReference type="InterPro" id="IPR011251">
    <property type="entry name" value="Luciferase-like_dom"/>
</dbReference>
<comment type="similarity">
    <text evidence="5">Belongs to the NtaA/SnaA/DszA monooxygenase family.</text>
</comment>
<evidence type="ECO:0000256" key="4">
    <source>
        <dbReference type="ARBA" id="ARBA00023033"/>
    </source>
</evidence>
<dbReference type="Pfam" id="PF00296">
    <property type="entry name" value="Bac_luciferase"/>
    <property type="match status" value="1"/>
</dbReference>
<dbReference type="CDD" id="cd01095">
    <property type="entry name" value="Nitrilotriacetate_monoxgenase"/>
    <property type="match status" value="1"/>
</dbReference>
<dbReference type="NCBIfam" id="TIGR03860">
    <property type="entry name" value="FMN_nitrolo"/>
    <property type="match status" value="1"/>
</dbReference>
<evidence type="ECO:0000313" key="7">
    <source>
        <dbReference type="EMBL" id="MBR0650835.1"/>
    </source>
</evidence>
<proteinExistence type="inferred from homology"/>
<dbReference type="SUPFAM" id="SSF51679">
    <property type="entry name" value="Bacterial luciferase-like"/>
    <property type="match status" value="1"/>
</dbReference>
<dbReference type="RefSeq" id="WP_211869500.1">
    <property type="nucleotide sequence ID" value="NZ_JAAEDI010000014.1"/>
</dbReference>
<gene>
    <name evidence="7" type="ORF">GXW78_14275</name>
</gene>
<evidence type="ECO:0000313" key="8">
    <source>
        <dbReference type="Proteomes" id="UP000698752"/>
    </source>
</evidence>
<keyword evidence="2" id="KW-0288">FMN</keyword>
<sequence length="447" mass="49722">MTSPRQIHLGVSMRNPYHIAAWRHPDAPSRAEIDLDNYVQVAQIAERGKFDMAFLADGVGVRAKEHAARHMVAHDIVNFEPLTLLGALSMVTSRIGLIATASTTYNEPYHIARKFASLDHISKGRAGWNLVTSWSEAEALNFGLEQPPEKLGRYDRAAEFVEVVKGLWDSWDEDAFPMDKASGTFFDPSRMHVLDHRGRHFTVRGPLNVPRSPQGRPVIIQAGATDRGREIAAAHADVIYAASQTLAEAQAFYRSVKDRMPKYGRRPEQLAIMPGFSIIVGATEEEAQRKFRVLQDLLDPQVGLMMLYNMVGDFSGYDIDGPVPRLDAAPQVRSEILYGIAEREKLTIRQLYERIAVSRGHHSVVGTPEQVVDEMEAWFTQGGADGFNILPPHLPGGLADVVDMVVPELQRRGLFRKEYEGTTLREHLGVVVAPGERSSQPFQGEVA</sequence>
<keyword evidence="1" id="KW-0285">Flavoprotein</keyword>
<evidence type="ECO:0000256" key="5">
    <source>
        <dbReference type="ARBA" id="ARBA00033748"/>
    </source>
</evidence>
<keyword evidence="3" id="KW-0560">Oxidoreductase</keyword>
<dbReference type="EMBL" id="JAAEDI010000014">
    <property type="protein sequence ID" value="MBR0650835.1"/>
    <property type="molecule type" value="Genomic_DNA"/>
</dbReference>
<dbReference type="Gene3D" id="3.20.20.30">
    <property type="entry name" value="Luciferase-like domain"/>
    <property type="match status" value="1"/>
</dbReference>
<protein>
    <submittedName>
        <fullName evidence="7">LLM class flavin-dependent oxidoreductase</fullName>
    </submittedName>
</protein>
<dbReference type="Proteomes" id="UP000698752">
    <property type="component" value="Unassembled WGS sequence"/>
</dbReference>
<organism evidence="7 8">
    <name type="scientific">Neoroseomonas terrae</name>
    <dbReference type="NCBI Taxonomy" id="424799"/>
    <lineage>
        <taxon>Bacteria</taxon>
        <taxon>Pseudomonadati</taxon>
        <taxon>Pseudomonadota</taxon>
        <taxon>Alphaproteobacteria</taxon>
        <taxon>Acetobacterales</taxon>
        <taxon>Acetobacteraceae</taxon>
        <taxon>Neoroseomonas</taxon>
    </lineage>
</organism>
<reference evidence="8" key="1">
    <citation type="journal article" date="2021" name="Syst. Appl. Microbiol.">
        <title>Roseomonas hellenica sp. nov., isolated from roots of wild-growing Alkanna tinctoria.</title>
        <authorList>
            <person name="Rat A."/>
            <person name="Naranjo H.D."/>
            <person name="Lebbe L."/>
            <person name="Cnockaert M."/>
            <person name="Krigas N."/>
            <person name="Grigoriadou K."/>
            <person name="Maloupa E."/>
            <person name="Willems A."/>
        </authorList>
    </citation>
    <scope>NUCLEOTIDE SEQUENCE [LARGE SCALE GENOMIC DNA]</scope>
    <source>
        <strain evidence="8">LMG 31159</strain>
    </source>
</reference>
<name>A0ABS5EIH8_9PROT</name>
<dbReference type="InterPro" id="IPR051260">
    <property type="entry name" value="Diverse_substr_monoxygenases"/>
</dbReference>
<comment type="caution">
    <text evidence="7">The sequence shown here is derived from an EMBL/GenBank/DDBJ whole genome shotgun (WGS) entry which is preliminary data.</text>
</comment>
<evidence type="ECO:0000259" key="6">
    <source>
        <dbReference type="Pfam" id="PF00296"/>
    </source>
</evidence>
<keyword evidence="8" id="KW-1185">Reference proteome</keyword>
<dbReference type="InterPro" id="IPR036661">
    <property type="entry name" value="Luciferase-like_sf"/>
</dbReference>
<evidence type="ECO:0000256" key="3">
    <source>
        <dbReference type="ARBA" id="ARBA00023002"/>
    </source>
</evidence>
<accession>A0ABS5EIH8</accession>
<dbReference type="PANTHER" id="PTHR30011:SF16">
    <property type="entry name" value="C2H2 FINGER DOMAIN TRANSCRIPTION FACTOR (EUROFUNG)-RELATED"/>
    <property type="match status" value="1"/>
</dbReference>
<dbReference type="PANTHER" id="PTHR30011">
    <property type="entry name" value="ALKANESULFONATE MONOOXYGENASE-RELATED"/>
    <property type="match status" value="1"/>
</dbReference>